<keyword evidence="3" id="KW-1185">Reference proteome</keyword>
<gene>
    <name evidence="2" type="primary">Acey_s0481.g2247</name>
    <name evidence="2" type="synonym">Acey-Y55F3BL.4</name>
    <name evidence="2" type="ORF">Y032_0481g2247</name>
</gene>
<comment type="caution">
    <text evidence="2">The sequence shown here is derived from an EMBL/GenBank/DDBJ whole genome shotgun (WGS) entry which is preliminary data.</text>
</comment>
<proteinExistence type="predicted"/>
<sequence>MEDDGFKVVTSRKGKNRLRKCGVKPTQRIEGSLDDIRVAIEKAATSVRDSGLSLWIISKLKSILESRRISQVYVIGNGHFDAPWEPGTHQLALIREICREFRADMVFQEPCLSDAERAWLSNQERTVSRDSTDVLVESPEGDDDSVQLVILIHGLHGLLNDFLTSNWRSRLHNVIIICNDYRDIDCIGGTRESESQFSAIDVYRKVATFVDIPEYDPHPSFFLNSSIVYIDKEVVLPNLDS</sequence>
<evidence type="ECO:0000259" key="1">
    <source>
        <dbReference type="Pfam" id="PF07985"/>
    </source>
</evidence>
<dbReference type="Proteomes" id="UP000024635">
    <property type="component" value="Unassembled WGS sequence"/>
</dbReference>
<dbReference type="InterPro" id="IPR012942">
    <property type="entry name" value="SRR1-like"/>
</dbReference>
<dbReference type="Pfam" id="PF07985">
    <property type="entry name" value="SRR1"/>
    <property type="match status" value="1"/>
</dbReference>
<dbReference type="AlphaFoldDB" id="A0A016WXJ8"/>
<dbReference type="EMBL" id="JARK01000081">
    <property type="protein sequence ID" value="EYC43753.1"/>
    <property type="molecule type" value="Genomic_DNA"/>
</dbReference>
<dbReference type="OrthoDB" id="551431at2759"/>
<organism evidence="2 3">
    <name type="scientific">Ancylostoma ceylanicum</name>
    <dbReference type="NCBI Taxonomy" id="53326"/>
    <lineage>
        <taxon>Eukaryota</taxon>
        <taxon>Metazoa</taxon>
        <taxon>Ecdysozoa</taxon>
        <taxon>Nematoda</taxon>
        <taxon>Chromadorea</taxon>
        <taxon>Rhabditida</taxon>
        <taxon>Rhabditina</taxon>
        <taxon>Rhabditomorpha</taxon>
        <taxon>Strongyloidea</taxon>
        <taxon>Ancylostomatidae</taxon>
        <taxon>Ancylostomatinae</taxon>
        <taxon>Ancylostoma</taxon>
    </lineage>
</organism>
<feature type="domain" description="SRR1-like" evidence="1">
    <location>
        <begin position="58"/>
        <end position="201"/>
    </location>
</feature>
<evidence type="ECO:0000313" key="2">
    <source>
        <dbReference type="EMBL" id="EYC43753.1"/>
    </source>
</evidence>
<protein>
    <recommendedName>
        <fullName evidence="1">SRR1-like domain-containing protein</fullName>
    </recommendedName>
</protein>
<evidence type="ECO:0000313" key="3">
    <source>
        <dbReference type="Proteomes" id="UP000024635"/>
    </source>
</evidence>
<accession>A0A016WXJ8</accession>
<reference evidence="3" key="1">
    <citation type="journal article" date="2015" name="Nat. Genet.">
        <title>The genome and transcriptome of the zoonotic hookworm Ancylostoma ceylanicum identify infection-specific gene families.</title>
        <authorList>
            <person name="Schwarz E.M."/>
            <person name="Hu Y."/>
            <person name="Antoshechkin I."/>
            <person name="Miller M.M."/>
            <person name="Sternberg P.W."/>
            <person name="Aroian R.V."/>
        </authorList>
    </citation>
    <scope>NUCLEOTIDE SEQUENCE</scope>
    <source>
        <strain evidence="3">HY135</strain>
    </source>
</reference>
<name>A0A016WXJ8_9BILA</name>